<evidence type="ECO:0000256" key="1">
    <source>
        <dbReference type="ARBA" id="ARBA00001973"/>
    </source>
</evidence>
<evidence type="ECO:0000256" key="5">
    <source>
        <dbReference type="ARBA" id="ARBA00023002"/>
    </source>
</evidence>
<dbReference type="RefSeq" id="XP_018000921.1">
    <property type="nucleotide sequence ID" value="XM_018139522.1"/>
</dbReference>
<comment type="catalytic activity">
    <reaction evidence="9">
        <text>2 L-dopa + O2 = 2 L-dopaquinone + 2 H2O</text>
        <dbReference type="Rhea" id="RHEA:34287"/>
        <dbReference type="ChEBI" id="CHEBI:15377"/>
        <dbReference type="ChEBI" id="CHEBI:15379"/>
        <dbReference type="ChEBI" id="CHEBI:57504"/>
        <dbReference type="ChEBI" id="CHEBI:57924"/>
        <dbReference type="EC" id="1.14.18.1"/>
    </reaction>
</comment>
<dbReference type="Gene3D" id="1.10.1280.10">
    <property type="entry name" value="Di-copper center containing domain from catechol oxidase"/>
    <property type="match status" value="1"/>
</dbReference>
<sequence>MPFRLWDGERPLVATRKDLSNQVRGDWVGYCAHATYTFPGWHRPYLVMIEQSLYEQMTEIAETFQKEEHKKLYRNAVKKFRLPYWDYYKPRGGQVEFTGLNGGSTTFPFDYRLPDIFTRENVMLRTAETQNELKSFPNPLKSFKFPPKEKGANIWMQKAIDADGNPTNTQVMAMPPVATVRDLNNKLNQVREQDNEYCNNIILFPGYDNFLNVVTARLERGGTAGSIEGLHNGYHNYLGNGGQMSDPAVAAFDPVFWIHHCQIDRIYAIWQASHPNEWDSGVGKEFLYPFRYPQPTSKHKYWTVDDARYTSTSLGYTYVDAEFPTAQAVRDNYKAKYDWAVRYRGRRAQGHDIKNLGTCPKSMLPPTAEQYAKAQVFASAGPVGRVQQVVQKAAVNTIQSTQLMAESTINAAQIIVGNAREPKPQASNKSAAVEKSTPSSKLTDSRVLSGELYENVGTPKDGEVNEAHVQRRWYIDNMVERLALNGTFTISYFIGPFDDNKPDSWNLTPTLAGQSHNFAAPVEQCDNCGHQEQQGLLVTDTTPVTPLLLDYVLKGELHDLRPESVEPFLVKNLRWRIVKLGGERIDPRVVPGLKIGISTLITPVEGAAEPTRVQEFPQIVEQIIGNAS</sequence>
<dbReference type="InterPro" id="IPR002227">
    <property type="entry name" value="Tyrosinase_Cu-bd"/>
</dbReference>
<evidence type="ECO:0000256" key="4">
    <source>
        <dbReference type="ARBA" id="ARBA00022723"/>
    </source>
</evidence>
<dbReference type="PANTHER" id="PTHR11474">
    <property type="entry name" value="TYROSINASE FAMILY MEMBER"/>
    <property type="match status" value="1"/>
</dbReference>
<dbReference type="PROSITE" id="PS00498">
    <property type="entry name" value="TYROSINASE_2"/>
    <property type="match status" value="1"/>
</dbReference>
<evidence type="ECO:0000256" key="6">
    <source>
        <dbReference type="ARBA" id="ARBA00023008"/>
    </source>
</evidence>
<dbReference type="Pfam" id="PF18132">
    <property type="entry name" value="Tyrosinase_C"/>
    <property type="match status" value="1"/>
</dbReference>
<dbReference type="GeneID" id="28731402"/>
<evidence type="ECO:0000256" key="10">
    <source>
        <dbReference type="ARBA" id="ARBA00048881"/>
    </source>
</evidence>
<keyword evidence="7" id="KW-0503">Monooxygenase</keyword>
<dbReference type="InterPro" id="IPR041640">
    <property type="entry name" value="Tyrosinase_C"/>
</dbReference>
<dbReference type="EMBL" id="LFJN01000011">
    <property type="protein sequence ID" value="KPI40958.1"/>
    <property type="molecule type" value="Genomic_DNA"/>
</dbReference>
<evidence type="ECO:0000256" key="3">
    <source>
        <dbReference type="ARBA" id="ARBA00011906"/>
    </source>
</evidence>
<protein>
    <recommendedName>
        <fullName evidence="3">tyrosinase</fullName>
        <ecNumber evidence="3">1.14.18.1</ecNumber>
    </recommendedName>
</protein>
<keyword evidence="4" id="KW-0479">Metal-binding</keyword>
<proteinExistence type="inferred from homology"/>
<reference evidence="14 15" key="1">
    <citation type="submission" date="2015-06" db="EMBL/GenBank/DDBJ databases">
        <title>Draft genome of the ant-associated black yeast Phialophora attae CBS 131958.</title>
        <authorList>
            <person name="Moreno L.F."/>
            <person name="Stielow B.J."/>
            <person name="de Hoog S."/>
            <person name="Vicente V.A."/>
            <person name="Weiss V.A."/>
            <person name="de Vries M."/>
            <person name="Cruz L.M."/>
            <person name="Souza E.M."/>
        </authorList>
    </citation>
    <scope>NUCLEOTIDE SEQUENCE [LARGE SCALE GENOMIC DNA]</scope>
    <source>
        <strain evidence="14 15">CBS 131958</strain>
    </source>
</reference>
<dbReference type="GO" id="GO:0046872">
    <property type="term" value="F:metal ion binding"/>
    <property type="evidence" value="ECO:0007669"/>
    <property type="project" value="UniProtKB-KW"/>
</dbReference>
<evidence type="ECO:0000313" key="15">
    <source>
        <dbReference type="Proteomes" id="UP000038010"/>
    </source>
</evidence>
<feature type="compositionally biased region" description="Polar residues" evidence="11">
    <location>
        <begin position="425"/>
        <end position="442"/>
    </location>
</feature>
<accession>A0A0N0NN05</accession>
<dbReference type="EC" id="1.14.18.1" evidence="3"/>
<feature type="domain" description="Tyrosinase copper-binding" evidence="13">
    <location>
        <begin position="253"/>
        <end position="264"/>
    </location>
</feature>
<dbReference type="PROSITE" id="PS00497">
    <property type="entry name" value="TYROSINASE_1"/>
    <property type="match status" value="1"/>
</dbReference>
<dbReference type="Proteomes" id="UP000038010">
    <property type="component" value="Unassembled WGS sequence"/>
</dbReference>
<keyword evidence="8" id="KW-0470">Melanin biosynthesis</keyword>
<dbReference type="Pfam" id="PF00264">
    <property type="entry name" value="Tyrosinase"/>
    <property type="match status" value="1"/>
</dbReference>
<dbReference type="VEuPathDB" id="FungiDB:AB675_10732"/>
<evidence type="ECO:0000313" key="14">
    <source>
        <dbReference type="EMBL" id="KPI40958.1"/>
    </source>
</evidence>
<dbReference type="AlphaFoldDB" id="A0A0N0NN05"/>
<dbReference type="PANTHER" id="PTHR11474:SF76">
    <property type="entry name" value="SHKT DOMAIN-CONTAINING PROTEIN"/>
    <property type="match status" value="1"/>
</dbReference>
<gene>
    <name evidence="14" type="ORF">AB675_10732</name>
</gene>
<feature type="region of interest" description="Disordered" evidence="11">
    <location>
        <begin position="420"/>
        <end position="456"/>
    </location>
</feature>
<dbReference type="InterPro" id="IPR050316">
    <property type="entry name" value="Tyrosinase/Hemocyanin"/>
</dbReference>
<comment type="catalytic activity">
    <reaction evidence="10">
        <text>L-tyrosine + O2 = L-dopaquinone + H2O</text>
        <dbReference type="Rhea" id="RHEA:18117"/>
        <dbReference type="ChEBI" id="CHEBI:15377"/>
        <dbReference type="ChEBI" id="CHEBI:15379"/>
        <dbReference type="ChEBI" id="CHEBI:57924"/>
        <dbReference type="ChEBI" id="CHEBI:58315"/>
        <dbReference type="EC" id="1.14.18.1"/>
    </reaction>
</comment>
<evidence type="ECO:0000256" key="8">
    <source>
        <dbReference type="ARBA" id="ARBA00023101"/>
    </source>
</evidence>
<dbReference type="GO" id="GO:0004503">
    <property type="term" value="F:tyrosinase activity"/>
    <property type="evidence" value="ECO:0007669"/>
    <property type="project" value="UniProtKB-EC"/>
</dbReference>
<keyword evidence="6" id="KW-0186">Copper</keyword>
<evidence type="ECO:0000259" key="12">
    <source>
        <dbReference type="PROSITE" id="PS00497"/>
    </source>
</evidence>
<evidence type="ECO:0000256" key="2">
    <source>
        <dbReference type="ARBA" id="ARBA00009928"/>
    </source>
</evidence>
<comment type="caution">
    <text evidence="14">The sequence shown here is derived from an EMBL/GenBank/DDBJ whole genome shotgun (WGS) entry which is preliminary data.</text>
</comment>
<feature type="domain" description="Tyrosinase copper-binding" evidence="12">
    <location>
        <begin position="33"/>
        <end position="50"/>
    </location>
</feature>
<keyword evidence="15" id="KW-1185">Reference proteome</keyword>
<dbReference type="SUPFAM" id="SSF48056">
    <property type="entry name" value="Di-copper centre-containing domain"/>
    <property type="match status" value="1"/>
</dbReference>
<dbReference type="InterPro" id="IPR008922">
    <property type="entry name" value="Di-copper_centre_dom_sf"/>
</dbReference>
<dbReference type="OrthoDB" id="1658288at2759"/>
<comment type="similarity">
    <text evidence="2">Belongs to the tyrosinase family.</text>
</comment>
<name>A0A0N0NN05_9EURO</name>
<comment type="cofactor">
    <cofactor evidence="1">
        <name>Cu(2+)</name>
        <dbReference type="ChEBI" id="CHEBI:29036"/>
    </cofactor>
</comment>
<dbReference type="STRING" id="1664694.A0A0N0NN05"/>
<organism evidence="14 15">
    <name type="scientific">Cyphellophora attinorum</name>
    <dbReference type="NCBI Taxonomy" id="1664694"/>
    <lineage>
        <taxon>Eukaryota</taxon>
        <taxon>Fungi</taxon>
        <taxon>Dikarya</taxon>
        <taxon>Ascomycota</taxon>
        <taxon>Pezizomycotina</taxon>
        <taxon>Eurotiomycetes</taxon>
        <taxon>Chaetothyriomycetidae</taxon>
        <taxon>Chaetothyriales</taxon>
        <taxon>Cyphellophoraceae</taxon>
        <taxon>Cyphellophora</taxon>
    </lineage>
</organism>
<evidence type="ECO:0000259" key="13">
    <source>
        <dbReference type="PROSITE" id="PS00498"/>
    </source>
</evidence>
<evidence type="ECO:0000256" key="9">
    <source>
        <dbReference type="ARBA" id="ARBA00048233"/>
    </source>
</evidence>
<keyword evidence="5" id="KW-0560">Oxidoreductase</keyword>
<evidence type="ECO:0000256" key="11">
    <source>
        <dbReference type="SAM" id="MobiDB-lite"/>
    </source>
</evidence>
<dbReference type="Gene3D" id="2.60.310.20">
    <property type="match status" value="1"/>
</dbReference>
<dbReference type="GO" id="GO:0042438">
    <property type="term" value="P:melanin biosynthetic process"/>
    <property type="evidence" value="ECO:0007669"/>
    <property type="project" value="UniProtKB-KW"/>
</dbReference>
<dbReference type="PRINTS" id="PR00092">
    <property type="entry name" value="TYROSINASE"/>
</dbReference>
<evidence type="ECO:0000256" key="7">
    <source>
        <dbReference type="ARBA" id="ARBA00023033"/>
    </source>
</evidence>